<name>A0ABU1ZRP1_9BURK</name>
<reference evidence="3 4" key="1">
    <citation type="submission" date="2023-07" db="EMBL/GenBank/DDBJ databases">
        <title>Sorghum-associated microbial communities from plants grown in Nebraska, USA.</title>
        <authorList>
            <person name="Schachtman D."/>
        </authorList>
    </citation>
    <scope>NUCLEOTIDE SEQUENCE [LARGE SCALE GENOMIC DNA]</scope>
    <source>
        <strain evidence="3 4">BE308</strain>
    </source>
</reference>
<protein>
    <recommendedName>
        <fullName evidence="2">TnsA endonuclease N-terminal domain-containing protein</fullName>
    </recommendedName>
</protein>
<comment type="caution">
    <text evidence="3">The sequence shown here is derived from an EMBL/GenBank/DDBJ whole genome shotgun (WGS) entry which is preliminary data.</text>
</comment>
<keyword evidence="4" id="KW-1185">Reference proteome</keyword>
<feature type="compositionally biased region" description="Polar residues" evidence="1">
    <location>
        <begin position="243"/>
        <end position="252"/>
    </location>
</feature>
<feature type="region of interest" description="Disordered" evidence="1">
    <location>
        <begin position="237"/>
        <end position="269"/>
    </location>
</feature>
<dbReference type="RefSeq" id="WP_310345197.1">
    <property type="nucleotide sequence ID" value="NZ_JAVDXO010000009.1"/>
</dbReference>
<gene>
    <name evidence="3" type="ORF">J2X15_003534</name>
</gene>
<evidence type="ECO:0000313" key="3">
    <source>
        <dbReference type="EMBL" id="MDR7308225.1"/>
    </source>
</evidence>
<dbReference type="InterPro" id="IPR014833">
    <property type="entry name" value="TnsA_N"/>
</dbReference>
<dbReference type="EMBL" id="JAVDXO010000009">
    <property type="protein sequence ID" value="MDR7308225.1"/>
    <property type="molecule type" value="Genomic_DNA"/>
</dbReference>
<accession>A0ABU1ZRP1</accession>
<organism evidence="3 4">
    <name type="scientific">Rhodoferax saidenbachensis</name>
    <dbReference type="NCBI Taxonomy" id="1484693"/>
    <lineage>
        <taxon>Bacteria</taxon>
        <taxon>Pseudomonadati</taxon>
        <taxon>Pseudomonadota</taxon>
        <taxon>Betaproteobacteria</taxon>
        <taxon>Burkholderiales</taxon>
        <taxon>Comamonadaceae</taxon>
        <taxon>Rhodoferax</taxon>
    </lineage>
</organism>
<evidence type="ECO:0000256" key="1">
    <source>
        <dbReference type="SAM" id="MobiDB-lite"/>
    </source>
</evidence>
<proteinExistence type="predicted"/>
<feature type="domain" description="TnsA endonuclease N-terminal" evidence="2">
    <location>
        <begin position="51"/>
        <end position="117"/>
    </location>
</feature>
<evidence type="ECO:0000313" key="4">
    <source>
        <dbReference type="Proteomes" id="UP001268089"/>
    </source>
</evidence>
<evidence type="ECO:0000259" key="2">
    <source>
        <dbReference type="Pfam" id="PF08722"/>
    </source>
</evidence>
<dbReference type="Pfam" id="PF08722">
    <property type="entry name" value="Tn7_TnsA-like_N"/>
    <property type="match status" value="1"/>
</dbReference>
<sequence>MPAARQVVTRSPKRNVGLINCPWFQDRPIEHESRLEKHFVLRAMLFPGLKSIKHQPFSMTLLNHGKRYTPDFLLTFSNGERLVFEIKRAERIKQQKERLGEISQLCNEAGLRFFIVHQGQIEGQRRAERAALIRKYAMHDLAPALVQSVTEHVRQRKAGVSVQALKKKFGISQEQVFAMVAHRHIATNKELHLSDDDLLVSTSSEINDASIQFGSWFGCAPWFTAVGIHELGGWQQGAVPGSKNPTSASNETYDLLRGGNVQEDSTRHW</sequence>
<dbReference type="Proteomes" id="UP001268089">
    <property type="component" value="Unassembled WGS sequence"/>
</dbReference>